<evidence type="ECO:0000256" key="7">
    <source>
        <dbReference type="ARBA" id="ARBA00034754"/>
    </source>
</evidence>
<evidence type="ECO:0000313" key="12">
    <source>
        <dbReference type="Proteomes" id="UP000184536"/>
    </source>
</evidence>
<dbReference type="GO" id="GO:0003887">
    <property type="term" value="F:DNA-directed DNA polymerase activity"/>
    <property type="evidence" value="ECO:0007669"/>
    <property type="project" value="UniProtKB-KW"/>
</dbReference>
<proteinExistence type="inferred from homology"/>
<keyword evidence="5" id="KW-0235">DNA replication</keyword>
<keyword evidence="4" id="KW-0548">Nucleotidyltransferase</keyword>
<evidence type="ECO:0000256" key="1">
    <source>
        <dbReference type="ARBA" id="ARBA00012417"/>
    </source>
</evidence>
<feature type="domain" description="DNA polymerase III delta N-terminal" evidence="9">
    <location>
        <begin position="19"/>
        <end position="142"/>
    </location>
</feature>
<dbReference type="OrthoDB" id="9775929at2"/>
<dbReference type="InterPro" id="IPR008921">
    <property type="entry name" value="DNA_pol3_clamp-load_cplx_C"/>
</dbReference>
<evidence type="ECO:0000313" key="11">
    <source>
        <dbReference type="EMBL" id="SHJ45891.1"/>
    </source>
</evidence>
<dbReference type="NCBIfam" id="TIGR01128">
    <property type="entry name" value="holA"/>
    <property type="match status" value="1"/>
</dbReference>
<dbReference type="PANTHER" id="PTHR34388:SF1">
    <property type="entry name" value="DNA POLYMERASE III SUBUNIT DELTA"/>
    <property type="match status" value="1"/>
</dbReference>
<reference evidence="12" key="1">
    <citation type="submission" date="2016-11" db="EMBL/GenBank/DDBJ databases">
        <authorList>
            <person name="Varghese N."/>
            <person name="Submissions S."/>
        </authorList>
    </citation>
    <scope>NUCLEOTIDE SEQUENCE [LARGE SCALE GENOMIC DNA]</scope>
    <source>
        <strain evidence="12">DSM 17957</strain>
    </source>
</reference>
<dbReference type="Gene3D" id="3.40.50.300">
    <property type="entry name" value="P-loop containing nucleotide triphosphate hydrolases"/>
    <property type="match status" value="1"/>
</dbReference>
<dbReference type="GO" id="GO:0003677">
    <property type="term" value="F:DNA binding"/>
    <property type="evidence" value="ECO:0007669"/>
    <property type="project" value="InterPro"/>
</dbReference>
<dbReference type="SUPFAM" id="SSF52540">
    <property type="entry name" value="P-loop containing nucleoside triphosphate hydrolases"/>
    <property type="match status" value="1"/>
</dbReference>
<protein>
    <recommendedName>
        <fullName evidence="2">DNA polymerase III subunit delta</fullName>
        <ecNumber evidence="1">2.7.7.7</ecNumber>
    </recommendedName>
</protein>
<dbReference type="Pfam" id="PF06144">
    <property type="entry name" value="DNA_pol3_delta"/>
    <property type="match status" value="1"/>
</dbReference>
<keyword evidence="6" id="KW-0239">DNA-directed DNA polymerase</keyword>
<keyword evidence="3" id="KW-0808">Transferase</keyword>
<dbReference type="InterPro" id="IPR048466">
    <property type="entry name" value="DNA_pol3_delta-like_C"/>
</dbReference>
<feature type="domain" description="DNA polymerase III delta subunit-like C-terminal" evidence="10">
    <location>
        <begin position="222"/>
        <end position="341"/>
    </location>
</feature>
<dbReference type="Pfam" id="PF21694">
    <property type="entry name" value="DNA_pol3_delta_C"/>
    <property type="match status" value="1"/>
</dbReference>
<dbReference type="SUPFAM" id="SSF48019">
    <property type="entry name" value="post-AAA+ oligomerization domain-like"/>
    <property type="match status" value="1"/>
</dbReference>
<evidence type="ECO:0000256" key="3">
    <source>
        <dbReference type="ARBA" id="ARBA00022679"/>
    </source>
</evidence>
<dbReference type="EC" id="2.7.7.7" evidence="1"/>
<keyword evidence="12" id="KW-1185">Reference proteome</keyword>
<accession>A0A1M6JGV2</accession>
<dbReference type="InterPro" id="IPR027417">
    <property type="entry name" value="P-loop_NTPase"/>
</dbReference>
<dbReference type="GO" id="GO:0009360">
    <property type="term" value="C:DNA polymerase III complex"/>
    <property type="evidence" value="ECO:0007669"/>
    <property type="project" value="InterPro"/>
</dbReference>
<dbReference type="InterPro" id="IPR005790">
    <property type="entry name" value="DNA_polIII_delta"/>
</dbReference>
<dbReference type="RefSeq" id="WP_110941266.1">
    <property type="nucleotide sequence ID" value="NZ_FQZV01000026.1"/>
</dbReference>
<dbReference type="AlphaFoldDB" id="A0A1M6JGV2"/>
<sequence>MNYKDVLADLKNKNLSNLYLFWGTEHYLMENTIALIREQMVNPSFQDLNYQILDGRELRIDEIINACETVPFMDEKRVVLVRELECFSTKRKNITEEEEERLIAYLSNLPSSTLLMFSMSDGIDKRKKIVKEIGKSGQIVEFGRLTGKDIHKWVTKVFNKYRKKIGEAEINELLELIGYSDRNSVKTLKDLENEIIKLVNYVGERSTVTKQDIELLAPRSLENDIFRLVESIGEKNGNQALQILNDMLVEGEPEIRILHMITRQFRLLYQVKLMENQGYTATAIAPKLGIQQFVVKKYLKQAVNFDLKVLRKALEKCLQTDESIKKGTMNQRLAVELLISHFTCAV</sequence>
<dbReference type="Gene3D" id="1.20.272.10">
    <property type="match status" value="1"/>
</dbReference>
<evidence type="ECO:0000259" key="9">
    <source>
        <dbReference type="Pfam" id="PF06144"/>
    </source>
</evidence>
<evidence type="ECO:0000256" key="2">
    <source>
        <dbReference type="ARBA" id="ARBA00017703"/>
    </source>
</evidence>
<evidence type="ECO:0000256" key="5">
    <source>
        <dbReference type="ARBA" id="ARBA00022705"/>
    </source>
</evidence>
<evidence type="ECO:0000259" key="10">
    <source>
        <dbReference type="Pfam" id="PF21694"/>
    </source>
</evidence>
<name>A0A1M6JGV2_9FIRM</name>
<comment type="similarity">
    <text evidence="7">Belongs to the DNA polymerase HolA subunit family.</text>
</comment>
<dbReference type="STRING" id="1121919.SAMN02745975_02130"/>
<gene>
    <name evidence="11" type="ORF">SAMN02745975_02130</name>
</gene>
<dbReference type="InterPro" id="IPR010372">
    <property type="entry name" value="DNA_pol3_delta_N"/>
</dbReference>
<evidence type="ECO:0000256" key="6">
    <source>
        <dbReference type="ARBA" id="ARBA00022932"/>
    </source>
</evidence>
<comment type="catalytic activity">
    <reaction evidence="8">
        <text>DNA(n) + a 2'-deoxyribonucleoside 5'-triphosphate = DNA(n+1) + diphosphate</text>
        <dbReference type="Rhea" id="RHEA:22508"/>
        <dbReference type="Rhea" id="RHEA-COMP:17339"/>
        <dbReference type="Rhea" id="RHEA-COMP:17340"/>
        <dbReference type="ChEBI" id="CHEBI:33019"/>
        <dbReference type="ChEBI" id="CHEBI:61560"/>
        <dbReference type="ChEBI" id="CHEBI:173112"/>
        <dbReference type="EC" id="2.7.7.7"/>
    </reaction>
</comment>
<dbReference type="Gene3D" id="1.10.8.60">
    <property type="match status" value="1"/>
</dbReference>
<dbReference type="EMBL" id="FQZV01000026">
    <property type="protein sequence ID" value="SHJ45891.1"/>
    <property type="molecule type" value="Genomic_DNA"/>
</dbReference>
<dbReference type="PANTHER" id="PTHR34388">
    <property type="entry name" value="DNA POLYMERASE III SUBUNIT DELTA"/>
    <property type="match status" value="1"/>
</dbReference>
<dbReference type="GO" id="GO:0006261">
    <property type="term" value="P:DNA-templated DNA replication"/>
    <property type="evidence" value="ECO:0007669"/>
    <property type="project" value="TreeGrafter"/>
</dbReference>
<evidence type="ECO:0000256" key="4">
    <source>
        <dbReference type="ARBA" id="ARBA00022695"/>
    </source>
</evidence>
<evidence type="ECO:0000256" key="8">
    <source>
        <dbReference type="ARBA" id="ARBA00049244"/>
    </source>
</evidence>
<dbReference type="Proteomes" id="UP000184536">
    <property type="component" value="Unassembled WGS sequence"/>
</dbReference>
<organism evidence="11 12">
    <name type="scientific">Geosporobacter subterraneus DSM 17957</name>
    <dbReference type="NCBI Taxonomy" id="1121919"/>
    <lineage>
        <taxon>Bacteria</taxon>
        <taxon>Bacillati</taxon>
        <taxon>Bacillota</taxon>
        <taxon>Clostridia</taxon>
        <taxon>Peptostreptococcales</taxon>
        <taxon>Thermotaleaceae</taxon>
        <taxon>Geosporobacter</taxon>
    </lineage>
</organism>